<organism evidence="3 4">
    <name type="scientific">Candidatus Enterousia intestinigallinarum</name>
    <dbReference type="NCBI Taxonomy" id="2840790"/>
    <lineage>
        <taxon>Bacteria</taxon>
        <taxon>Pseudomonadati</taxon>
        <taxon>Pseudomonadota</taxon>
        <taxon>Alphaproteobacteria</taxon>
        <taxon>Candidatus Enterousia</taxon>
    </lineage>
</organism>
<comment type="caution">
    <text evidence="3">The sequence shown here is derived from an EMBL/GenBank/DDBJ whole genome shotgun (WGS) entry which is preliminary data.</text>
</comment>
<evidence type="ECO:0000256" key="2">
    <source>
        <dbReference type="SAM" id="Phobius"/>
    </source>
</evidence>
<evidence type="ECO:0000256" key="1">
    <source>
        <dbReference type="SAM" id="MobiDB-lite"/>
    </source>
</evidence>
<gene>
    <name evidence="3" type="ORF">IAD02_00035</name>
</gene>
<keyword evidence="2" id="KW-0812">Transmembrane</keyword>
<feature type="region of interest" description="Disordered" evidence="1">
    <location>
        <begin position="68"/>
        <end position="88"/>
    </location>
</feature>
<reference evidence="3" key="1">
    <citation type="submission" date="2020-10" db="EMBL/GenBank/DDBJ databases">
        <authorList>
            <person name="Gilroy R."/>
        </authorList>
    </citation>
    <scope>NUCLEOTIDE SEQUENCE</scope>
    <source>
        <strain evidence="3">ChiGjej3B3-5194</strain>
    </source>
</reference>
<feature type="transmembrane region" description="Helical" evidence="2">
    <location>
        <begin position="38"/>
        <end position="56"/>
    </location>
</feature>
<accession>A0A9D1FEP4</accession>
<reference evidence="3" key="2">
    <citation type="journal article" date="2021" name="PeerJ">
        <title>Extensive microbial diversity within the chicken gut microbiome revealed by metagenomics and culture.</title>
        <authorList>
            <person name="Gilroy R."/>
            <person name="Ravi A."/>
            <person name="Getino M."/>
            <person name="Pursley I."/>
            <person name="Horton D.L."/>
            <person name="Alikhan N.F."/>
            <person name="Baker D."/>
            <person name="Gharbi K."/>
            <person name="Hall N."/>
            <person name="Watson M."/>
            <person name="Adriaenssens E.M."/>
            <person name="Foster-Nyarko E."/>
            <person name="Jarju S."/>
            <person name="Secka A."/>
            <person name="Antonio M."/>
            <person name="Oren A."/>
            <person name="Chaudhuri R.R."/>
            <person name="La Ragione R."/>
            <person name="Hildebrand F."/>
            <person name="Pallen M.J."/>
        </authorList>
    </citation>
    <scope>NUCLEOTIDE SEQUENCE</scope>
    <source>
        <strain evidence="3">ChiGjej3B3-5194</strain>
    </source>
</reference>
<protein>
    <submittedName>
        <fullName evidence="3">Uncharacterized protein</fullName>
    </submittedName>
</protein>
<sequence>MNTFERIMNVFGKNLGYTIVLIVAVIFFAYFSDGLIPGLLTAFSALVAYICGAALYRKFKEEFAHKTVSATEKKAAAPKSAKKKTSKK</sequence>
<proteinExistence type="predicted"/>
<dbReference type="EMBL" id="DVJI01000001">
    <property type="protein sequence ID" value="HIS70369.1"/>
    <property type="molecule type" value="Genomic_DNA"/>
</dbReference>
<feature type="transmembrane region" description="Helical" evidence="2">
    <location>
        <begin position="15"/>
        <end position="32"/>
    </location>
</feature>
<evidence type="ECO:0000313" key="3">
    <source>
        <dbReference type="EMBL" id="HIS70369.1"/>
    </source>
</evidence>
<evidence type="ECO:0000313" key="4">
    <source>
        <dbReference type="Proteomes" id="UP000886742"/>
    </source>
</evidence>
<keyword evidence="2" id="KW-0472">Membrane</keyword>
<dbReference type="AlphaFoldDB" id="A0A9D1FEP4"/>
<dbReference type="Proteomes" id="UP000886742">
    <property type="component" value="Unassembled WGS sequence"/>
</dbReference>
<keyword evidence="2" id="KW-1133">Transmembrane helix</keyword>
<name>A0A9D1FEP4_9PROT</name>